<dbReference type="SUPFAM" id="SSF53850">
    <property type="entry name" value="Periplasmic binding protein-like II"/>
    <property type="match status" value="1"/>
</dbReference>
<dbReference type="PROSITE" id="PS50931">
    <property type="entry name" value="HTH_LYSR"/>
    <property type="match status" value="1"/>
</dbReference>
<sequence length="325" mass="35275">MPENSQGRNRTVGHRRVSIRQLEMMSVLPEHATLSSASAALRISESALSQAITQVEHLVGDQLCVRRKGQGLRLTPAGRHFARQAKEILRATDELTLDPSRAGQSLRGPVHLGCFASLAPHLLPPILSEARAQHPELDLQVTAGTHDELLPRLNSGHLDAVLAYDLQLPHGLARRHLYSTQLEAVLPIDHPLATRRSVSLTDLADEELTLYETNPSTATVLSAFEAQGLRPHVALAVPQMILARELVARGVGYTVQMSRPREHDYSLEGRPFAIRPILPRVGQTSVVAIWPETVRLTPRAEAVLALAAEALGAEASGSPRSGVTP</sequence>
<keyword evidence="3 6" id="KW-0238">DNA-binding</keyword>
<proteinExistence type="inferred from homology"/>
<dbReference type="AlphaFoldDB" id="A0A931DCM2"/>
<name>A0A931DCM2_9MICC</name>
<comment type="similarity">
    <text evidence="1">Belongs to the LysR transcriptional regulatory family.</text>
</comment>
<dbReference type="InterPro" id="IPR036388">
    <property type="entry name" value="WH-like_DNA-bd_sf"/>
</dbReference>
<evidence type="ECO:0000256" key="4">
    <source>
        <dbReference type="ARBA" id="ARBA00023163"/>
    </source>
</evidence>
<dbReference type="GO" id="GO:0003700">
    <property type="term" value="F:DNA-binding transcription factor activity"/>
    <property type="evidence" value="ECO:0007669"/>
    <property type="project" value="InterPro"/>
</dbReference>
<reference evidence="6" key="1">
    <citation type="submission" date="2020-11" db="EMBL/GenBank/DDBJ databases">
        <title>Sequencing the genomes of 1000 actinobacteria strains.</title>
        <authorList>
            <person name="Klenk H.-P."/>
        </authorList>
    </citation>
    <scope>NUCLEOTIDE SEQUENCE</scope>
    <source>
        <strain evidence="6">DSM 26152</strain>
    </source>
</reference>
<dbReference type="RefSeq" id="WP_196836308.1">
    <property type="nucleotide sequence ID" value="NZ_JADOTZ010000001.1"/>
</dbReference>
<evidence type="ECO:0000313" key="6">
    <source>
        <dbReference type="EMBL" id="MBG6085081.1"/>
    </source>
</evidence>
<evidence type="ECO:0000256" key="1">
    <source>
        <dbReference type="ARBA" id="ARBA00009437"/>
    </source>
</evidence>
<comment type="caution">
    <text evidence="6">The sequence shown here is derived from an EMBL/GenBank/DDBJ whole genome shotgun (WGS) entry which is preliminary data.</text>
</comment>
<keyword evidence="4" id="KW-0804">Transcription</keyword>
<dbReference type="PANTHER" id="PTHR30346:SF0">
    <property type="entry name" value="HCA OPERON TRANSCRIPTIONAL ACTIVATOR HCAR"/>
    <property type="match status" value="1"/>
</dbReference>
<keyword evidence="7" id="KW-1185">Reference proteome</keyword>
<dbReference type="InterPro" id="IPR036390">
    <property type="entry name" value="WH_DNA-bd_sf"/>
</dbReference>
<keyword evidence="2" id="KW-0805">Transcription regulation</keyword>
<dbReference type="InterPro" id="IPR005119">
    <property type="entry name" value="LysR_subst-bd"/>
</dbReference>
<organism evidence="6 7">
    <name type="scientific">Zhihengliuella flava</name>
    <dbReference type="NCBI Taxonomy" id="1285193"/>
    <lineage>
        <taxon>Bacteria</taxon>
        <taxon>Bacillati</taxon>
        <taxon>Actinomycetota</taxon>
        <taxon>Actinomycetes</taxon>
        <taxon>Micrococcales</taxon>
        <taxon>Micrococcaceae</taxon>
        <taxon>Zhihengliuella</taxon>
    </lineage>
</organism>
<dbReference type="Proteomes" id="UP000625033">
    <property type="component" value="Unassembled WGS sequence"/>
</dbReference>
<evidence type="ECO:0000256" key="2">
    <source>
        <dbReference type="ARBA" id="ARBA00023015"/>
    </source>
</evidence>
<accession>A0A931DCM2</accession>
<protein>
    <submittedName>
        <fullName evidence="6">DNA-binding transcriptional LysR family regulator</fullName>
    </submittedName>
</protein>
<evidence type="ECO:0000259" key="5">
    <source>
        <dbReference type="PROSITE" id="PS50931"/>
    </source>
</evidence>
<dbReference type="Gene3D" id="1.10.10.10">
    <property type="entry name" value="Winged helix-like DNA-binding domain superfamily/Winged helix DNA-binding domain"/>
    <property type="match status" value="1"/>
</dbReference>
<dbReference type="Pfam" id="PF03466">
    <property type="entry name" value="LysR_substrate"/>
    <property type="match status" value="1"/>
</dbReference>
<dbReference type="Gene3D" id="3.40.190.10">
    <property type="entry name" value="Periplasmic binding protein-like II"/>
    <property type="match status" value="2"/>
</dbReference>
<dbReference type="GO" id="GO:0032993">
    <property type="term" value="C:protein-DNA complex"/>
    <property type="evidence" value="ECO:0007669"/>
    <property type="project" value="TreeGrafter"/>
</dbReference>
<dbReference type="GO" id="GO:0003677">
    <property type="term" value="F:DNA binding"/>
    <property type="evidence" value="ECO:0007669"/>
    <property type="project" value="UniProtKB-KW"/>
</dbReference>
<evidence type="ECO:0000313" key="7">
    <source>
        <dbReference type="Proteomes" id="UP000625033"/>
    </source>
</evidence>
<evidence type="ECO:0000256" key="3">
    <source>
        <dbReference type="ARBA" id="ARBA00023125"/>
    </source>
</evidence>
<dbReference type="SUPFAM" id="SSF46785">
    <property type="entry name" value="Winged helix' DNA-binding domain"/>
    <property type="match status" value="1"/>
</dbReference>
<feature type="domain" description="HTH lysR-type" evidence="5">
    <location>
        <begin position="17"/>
        <end position="75"/>
    </location>
</feature>
<dbReference type="Pfam" id="PF00126">
    <property type="entry name" value="HTH_1"/>
    <property type="match status" value="1"/>
</dbReference>
<dbReference type="EMBL" id="JADOTZ010000001">
    <property type="protein sequence ID" value="MBG6085081.1"/>
    <property type="molecule type" value="Genomic_DNA"/>
</dbReference>
<dbReference type="PANTHER" id="PTHR30346">
    <property type="entry name" value="TRANSCRIPTIONAL DUAL REGULATOR HCAR-RELATED"/>
    <property type="match status" value="1"/>
</dbReference>
<dbReference type="InterPro" id="IPR000847">
    <property type="entry name" value="LysR_HTH_N"/>
</dbReference>
<gene>
    <name evidence="6" type="ORF">IW252_001848</name>
</gene>